<protein>
    <recommendedName>
        <fullName evidence="4">4Fe-4S ferredoxin-type domain-containing protein</fullName>
    </recommendedName>
</protein>
<dbReference type="PROSITE" id="PS00198">
    <property type="entry name" value="4FE4S_FER_1"/>
    <property type="match status" value="1"/>
</dbReference>
<dbReference type="InterPro" id="IPR017900">
    <property type="entry name" value="4Fe4S_Fe_S_CS"/>
</dbReference>
<dbReference type="InterPro" id="IPR023210">
    <property type="entry name" value="NADP_OxRdtase_dom"/>
</dbReference>
<evidence type="ECO:0000256" key="2">
    <source>
        <dbReference type="ARBA" id="ARBA00023004"/>
    </source>
</evidence>
<dbReference type="GO" id="GO:0016491">
    <property type="term" value="F:oxidoreductase activity"/>
    <property type="evidence" value="ECO:0007669"/>
    <property type="project" value="InterPro"/>
</dbReference>
<dbReference type="Pfam" id="PF00248">
    <property type="entry name" value="Aldo_ket_red"/>
    <property type="match status" value="1"/>
</dbReference>
<dbReference type="Pfam" id="PF13534">
    <property type="entry name" value="Fer4_17"/>
    <property type="match status" value="1"/>
</dbReference>
<dbReference type="InterPro" id="IPR020471">
    <property type="entry name" value="AKR"/>
</dbReference>
<dbReference type="CDD" id="cd19100">
    <property type="entry name" value="AKR_unchar"/>
    <property type="match status" value="1"/>
</dbReference>
<dbReference type="InterPro" id="IPR053135">
    <property type="entry name" value="AKR2_Oxidoreductase"/>
</dbReference>
<evidence type="ECO:0000256" key="1">
    <source>
        <dbReference type="ARBA" id="ARBA00022723"/>
    </source>
</evidence>
<dbReference type="InterPro" id="IPR036812">
    <property type="entry name" value="NAD(P)_OxRdtase_dom_sf"/>
</dbReference>
<dbReference type="SUPFAM" id="SSF46548">
    <property type="entry name" value="alpha-helical ferredoxin"/>
    <property type="match status" value="1"/>
</dbReference>
<dbReference type="Gene3D" id="3.20.20.100">
    <property type="entry name" value="NADP-dependent oxidoreductase domain"/>
    <property type="match status" value="1"/>
</dbReference>
<organism evidence="5">
    <name type="scientific">uncultured delta proteobacterium</name>
    <dbReference type="NCBI Taxonomy" id="34034"/>
    <lineage>
        <taxon>Bacteria</taxon>
        <taxon>Deltaproteobacteria</taxon>
        <taxon>environmental samples</taxon>
    </lineage>
</organism>
<keyword evidence="3" id="KW-0411">Iron-sulfur</keyword>
<dbReference type="PRINTS" id="PR00069">
    <property type="entry name" value="ALDKETRDTASE"/>
</dbReference>
<evidence type="ECO:0000313" key="5">
    <source>
        <dbReference type="EMBL" id="SBW10160.1"/>
    </source>
</evidence>
<keyword evidence="1" id="KW-0479">Metal-binding</keyword>
<accession>A0A212KEK2</accession>
<reference evidence="5" key="1">
    <citation type="submission" date="2016-04" db="EMBL/GenBank/DDBJ databases">
        <authorList>
            <person name="Evans L.H."/>
            <person name="Alamgir A."/>
            <person name="Owens N."/>
            <person name="Weber N.D."/>
            <person name="Virtaneva K."/>
            <person name="Barbian K."/>
            <person name="Babar A."/>
            <person name="Rosenke K."/>
        </authorList>
    </citation>
    <scope>NUCLEOTIDE SEQUENCE</scope>
    <source>
        <strain evidence="5">86</strain>
    </source>
</reference>
<proteinExistence type="predicted"/>
<dbReference type="PROSITE" id="PS51379">
    <property type="entry name" value="4FE4S_FER_2"/>
    <property type="match status" value="1"/>
</dbReference>
<dbReference type="GO" id="GO:0046872">
    <property type="term" value="F:metal ion binding"/>
    <property type="evidence" value="ECO:0007669"/>
    <property type="project" value="UniProtKB-KW"/>
</dbReference>
<keyword evidence="2" id="KW-0408">Iron</keyword>
<dbReference type="EMBL" id="FLUQ01000006">
    <property type="protein sequence ID" value="SBW10160.1"/>
    <property type="molecule type" value="Genomic_DNA"/>
</dbReference>
<evidence type="ECO:0000259" key="4">
    <source>
        <dbReference type="PROSITE" id="PS51379"/>
    </source>
</evidence>
<dbReference type="PANTHER" id="PTHR43312:SF1">
    <property type="entry name" value="NADP-DEPENDENT OXIDOREDUCTASE DOMAIN-CONTAINING PROTEIN"/>
    <property type="match status" value="1"/>
</dbReference>
<dbReference type="SUPFAM" id="SSF51430">
    <property type="entry name" value="NAD(P)-linked oxidoreductase"/>
    <property type="match status" value="1"/>
</dbReference>
<dbReference type="GO" id="GO:0051536">
    <property type="term" value="F:iron-sulfur cluster binding"/>
    <property type="evidence" value="ECO:0007669"/>
    <property type="project" value="UniProtKB-KW"/>
</dbReference>
<dbReference type="InterPro" id="IPR017896">
    <property type="entry name" value="4Fe4S_Fe-S-bd"/>
</dbReference>
<sequence length="344" mass="37958">MRTIRLGSTGLQVTGVSFGALPIQRISLDEAVRILRRALEAGVNFYDTAHVYSDSEEKMGVAFAGLRDNIIIATKSMSGTGAEVAKDIDTSLAKLKTDYIDVLQIHNPSTVPVPDDGTGRYEAMLAAKQAGKIRHIGLTNHRIERAEAAADSGLYEVIQYPFSLLSSLKEQDFARRCKDLDIGFIAMKALSGGLVRHIPAAYAFMRRFENVVPIWGIQRMEELEEFLALEANPPAWDATMQAQVEEERNALGKNFCRGCGYCLPCPVGIPIPMLARMRLFLERAVWRKEITPEAQAKNAKADECINCGDCASRCPYELDPAALVKENYAYYKAFVAEKKASGAI</sequence>
<evidence type="ECO:0000256" key="3">
    <source>
        <dbReference type="ARBA" id="ARBA00023014"/>
    </source>
</evidence>
<name>A0A212KEK2_9DELT</name>
<feature type="domain" description="4Fe-4S ferredoxin-type" evidence="4">
    <location>
        <begin position="295"/>
        <end position="326"/>
    </location>
</feature>
<dbReference type="PANTHER" id="PTHR43312">
    <property type="entry name" value="D-THREO-ALDOSE 1-DEHYDROGENASE"/>
    <property type="match status" value="1"/>
</dbReference>
<gene>
    <name evidence="5" type="ORF">KL86DPRO_60054</name>
</gene>
<dbReference type="AlphaFoldDB" id="A0A212KEK2"/>